<evidence type="ECO:0000256" key="2">
    <source>
        <dbReference type="ARBA" id="ARBA00022747"/>
    </source>
</evidence>
<keyword evidence="2" id="KW-0680">Restriction system</keyword>
<dbReference type="Gene3D" id="3.90.220.20">
    <property type="entry name" value="DNA methylase specificity domains"/>
    <property type="match status" value="2"/>
</dbReference>
<protein>
    <submittedName>
        <fullName evidence="5">Restriction endonuclease subunit S</fullName>
    </submittedName>
</protein>
<reference evidence="5" key="1">
    <citation type="submission" date="2020-07" db="EMBL/GenBank/DDBJ databases">
        <authorList>
            <person name="Tarantini F.S."/>
            <person name="Hong K.W."/>
            <person name="Chan K.G."/>
        </authorList>
    </citation>
    <scope>NUCLEOTIDE SEQUENCE</scope>
    <source>
        <strain evidence="5">32-07</strain>
    </source>
</reference>
<dbReference type="Pfam" id="PF01420">
    <property type="entry name" value="Methylase_S"/>
    <property type="match status" value="2"/>
</dbReference>
<evidence type="ECO:0000259" key="4">
    <source>
        <dbReference type="Pfam" id="PF01420"/>
    </source>
</evidence>
<dbReference type="EMBL" id="CP059572">
    <property type="protein sequence ID" value="QXJ22538.1"/>
    <property type="molecule type" value="Genomic_DNA"/>
</dbReference>
<dbReference type="InterPro" id="IPR044946">
    <property type="entry name" value="Restrct_endonuc_typeI_TRD_sf"/>
</dbReference>
<proteinExistence type="inferred from homology"/>
<gene>
    <name evidence="5" type="ORF">AGRA3207_003555</name>
</gene>
<name>A0ABX8R0I8_9ACTN</name>
<keyword evidence="5" id="KW-0255">Endonuclease</keyword>
<keyword evidence="6" id="KW-1185">Reference proteome</keyword>
<dbReference type="GO" id="GO:0004519">
    <property type="term" value="F:endonuclease activity"/>
    <property type="evidence" value="ECO:0007669"/>
    <property type="project" value="UniProtKB-KW"/>
</dbReference>
<evidence type="ECO:0000313" key="5">
    <source>
        <dbReference type="EMBL" id="QXJ22538.1"/>
    </source>
</evidence>
<comment type="similarity">
    <text evidence="1">Belongs to the type-I restriction system S methylase family.</text>
</comment>
<dbReference type="Gene3D" id="1.10.287.1120">
    <property type="entry name" value="Bipartite methylase S protein"/>
    <property type="match status" value="1"/>
</dbReference>
<dbReference type="PANTHER" id="PTHR30408:SF12">
    <property type="entry name" value="TYPE I RESTRICTION ENZYME MJAVIII SPECIFICITY SUBUNIT"/>
    <property type="match status" value="1"/>
</dbReference>
<dbReference type="CDD" id="cd17276">
    <property type="entry name" value="RMtype1_S_Sau1132ORF3780P-TRD1-CR1_like"/>
    <property type="match status" value="1"/>
</dbReference>
<evidence type="ECO:0000256" key="3">
    <source>
        <dbReference type="ARBA" id="ARBA00023125"/>
    </source>
</evidence>
<keyword evidence="3" id="KW-0238">DNA-binding</keyword>
<dbReference type="InterPro" id="IPR000055">
    <property type="entry name" value="Restrct_endonuc_typeI_TRD"/>
</dbReference>
<organism evidence="5 6">
    <name type="scientific">Actinomadura graeca</name>
    <dbReference type="NCBI Taxonomy" id="2750812"/>
    <lineage>
        <taxon>Bacteria</taxon>
        <taxon>Bacillati</taxon>
        <taxon>Actinomycetota</taxon>
        <taxon>Actinomycetes</taxon>
        <taxon>Streptosporangiales</taxon>
        <taxon>Thermomonosporaceae</taxon>
        <taxon>Actinomadura</taxon>
    </lineage>
</organism>
<dbReference type="RefSeq" id="WP_231335807.1">
    <property type="nucleotide sequence ID" value="NZ_CP059572.1"/>
</dbReference>
<evidence type="ECO:0000256" key="1">
    <source>
        <dbReference type="ARBA" id="ARBA00010923"/>
    </source>
</evidence>
<keyword evidence="5" id="KW-0378">Hydrolase</keyword>
<dbReference type="SUPFAM" id="SSF116734">
    <property type="entry name" value="DNA methylase specificity domain"/>
    <property type="match status" value="2"/>
</dbReference>
<dbReference type="Proteomes" id="UP001049518">
    <property type="component" value="Chromosome"/>
</dbReference>
<evidence type="ECO:0000313" key="6">
    <source>
        <dbReference type="Proteomes" id="UP001049518"/>
    </source>
</evidence>
<dbReference type="PANTHER" id="PTHR30408">
    <property type="entry name" value="TYPE-1 RESTRICTION ENZYME ECOKI SPECIFICITY PROTEIN"/>
    <property type="match status" value="1"/>
</dbReference>
<accession>A0ABX8R0I8</accession>
<sequence length="406" mass="44828">MSSSEWRSVQLSDVAAFGSGTTPARARQSEFYDQGTVPWVKTLDLNNGAIVSTDESVTTLAIDQTNLRVHPAGSVLVAMYGGFVQIGRTGVLRIRATTNQAITVVLPDRKLLDSDFLLHLLNYRVGHWRSVASSSRKDPNITKNDVKSFPFHLPSLPEQAVIANVINDATEFLSALEQVIVKKRAIKQGLMRELLTGRTRLPGFTAEWAERKIGEFTEVMTGGTPSTFVSRYWGGDIRWMNSGEIHKKRVREVSGRITVDGLRESPAKILPRGTVLMALVGQGRTRGTVAVTEVELTINQSMAGILPGREHDSDFLYYLLDTRYEELRGESAGDGGRGVLNLKIIKNLSVRMPQLNEQVAIGQVLRDTDAEIETLDRRLEATRAIKQGMMQELLTGRTRLVAEGAA</sequence>
<keyword evidence="5" id="KW-0540">Nuclease</keyword>
<feature type="domain" description="Type I restriction modification DNA specificity" evidence="4">
    <location>
        <begin position="4"/>
        <end position="178"/>
    </location>
</feature>
<dbReference type="CDD" id="cd17294">
    <property type="entry name" value="RMtype1_S_MmaC7ORF19P_TRD1-CR1_like"/>
    <property type="match status" value="1"/>
</dbReference>
<dbReference type="InterPro" id="IPR052021">
    <property type="entry name" value="Type-I_RS_S_subunit"/>
</dbReference>
<feature type="domain" description="Type I restriction modification DNA specificity" evidence="4">
    <location>
        <begin position="207"/>
        <end position="374"/>
    </location>
</feature>